<comment type="caution">
    <text evidence="2">The sequence shown here is derived from an EMBL/GenBank/DDBJ whole genome shotgun (WGS) entry which is preliminary data.</text>
</comment>
<gene>
    <name evidence="2" type="ORF">AFUS01_LOCUS40719</name>
</gene>
<organism evidence="2 3">
    <name type="scientific">Allacma fusca</name>
    <dbReference type="NCBI Taxonomy" id="39272"/>
    <lineage>
        <taxon>Eukaryota</taxon>
        <taxon>Metazoa</taxon>
        <taxon>Ecdysozoa</taxon>
        <taxon>Arthropoda</taxon>
        <taxon>Hexapoda</taxon>
        <taxon>Collembola</taxon>
        <taxon>Symphypleona</taxon>
        <taxon>Sminthuridae</taxon>
        <taxon>Allacma</taxon>
    </lineage>
</organism>
<reference evidence="2" key="1">
    <citation type="submission" date="2021-06" db="EMBL/GenBank/DDBJ databases">
        <authorList>
            <person name="Hodson N. C."/>
            <person name="Mongue J. A."/>
            <person name="Jaron S. K."/>
        </authorList>
    </citation>
    <scope>NUCLEOTIDE SEQUENCE</scope>
</reference>
<feature type="transmembrane region" description="Helical" evidence="1">
    <location>
        <begin position="61"/>
        <end position="81"/>
    </location>
</feature>
<dbReference type="Proteomes" id="UP000708208">
    <property type="component" value="Unassembled WGS sequence"/>
</dbReference>
<feature type="non-terminal residue" evidence="2">
    <location>
        <position position="117"/>
    </location>
</feature>
<dbReference type="AlphaFoldDB" id="A0A8J2PWG1"/>
<evidence type="ECO:0000256" key="1">
    <source>
        <dbReference type="SAM" id="Phobius"/>
    </source>
</evidence>
<sequence>MSTISSRNDTIQNSTKEVPCKGDKSLKGVVKNLGKKKTASVLPALWKSNWKCIVVSGVLKLFQNLFTFVSPIILSLLISHLETATTTESWKGYLYVVILFVTVTLQTFSSNYHIHLT</sequence>
<dbReference type="EMBL" id="CAJVCH010558218">
    <property type="protein sequence ID" value="CAG7830952.1"/>
    <property type="molecule type" value="Genomic_DNA"/>
</dbReference>
<keyword evidence="1" id="KW-1133">Transmembrane helix</keyword>
<evidence type="ECO:0000313" key="3">
    <source>
        <dbReference type="Proteomes" id="UP000708208"/>
    </source>
</evidence>
<dbReference type="OrthoDB" id="6500128at2759"/>
<keyword evidence="1" id="KW-0812">Transmembrane</keyword>
<evidence type="ECO:0008006" key="4">
    <source>
        <dbReference type="Google" id="ProtNLM"/>
    </source>
</evidence>
<keyword evidence="1" id="KW-0472">Membrane</keyword>
<keyword evidence="3" id="KW-1185">Reference proteome</keyword>
<evidence type="ECO:0000313" key="2">
    <source>
        <dbReference type="EMBL" id="CAG7830952.1"/>
    </source>
</evidence>
<accession>A0A8J2PWG1</accession>
<protein>
    <recommendedName>
        <fullName evidence="4">ABC transmembrane type-1 domain-containing protein</fullName>
    </recommendedName>
</protein>
<feature type="transmembrane region" description="Helical" evidence="1">
    <location>
        <begin position="93"/>
        <end position="114"/>
    </location>
</feature>
<name>A0A8J2PWG1_9HEXA</name>
<proteinExistence type="predicted"/>